<evidence type="ECO:0000313" key="13">
    <source>
        <dbReference type="EMBL" id="CAD8836260.1"/>
    </source>
</evidence>
<keyword evidence="5" id="KW-0547">Nucleotide-binding</keyword>
<dbReference type="InterPro" id="IPR014729">
    <property type="entry name" value="Rossmann-like_a/b/a_fold"/>
</dbReference>
<dbReference type="EC" id="2.7.7.4" evidence="2"/>
<sequence length="425" mass="46254">MFRLSCLLVLFAAVAADGEDGTCDAKTGVCTDGAGKPHGGALVNTFVASAADREALTASATASLELSERQACDVALLVTGGFSPLDGFMKEADYNGVVAEMRTTAGVLFGLPVILDVADDSFLGRKVLLTFKGTNIAVLEAEEVWRPNKVKEAAACYGTSSGEHPSVFELYADLGKYYVGGKVHGLIDRFDGIWGPGFFTPAQVRSTLPEGKQVVAFQNRNPVHKAHFELLVHAKEDVANSVILVHPTCGPTQPGDIDGPTRIKTYEVMQGEDFYKTWAGDSFRWSYLPYSMKMAGPREAIQHMIIRKNFGATHFIVGRDMAGTKSTLTSEDFYGAYDAQQMGEKHMKELDMRVAKYENMVYVGDAGNERGYTTESDGKTRGLKISKLSGTDFRSRLRSGEEIPDWFAFPAVVKTLRDGGDSIFL</sequence>
<dbReference type="GO" id="GO:0000103">
    <property type="term" value="P:sulfate assimilation"/>
    <property type="evidence" value="ECO:0007669"/>
    <property type="project" value="InterPro"/>
</dbReference>
<reference evidence="13" key="1">
    <citation type="submission" date="2021-01" db="EMBL/GenBank/DDBJ databases">
        <authorList>
            <person name="Corre E."/>
            <person name="Pelletier E."/>
            <person name="Niang G."/>
            <person name="Scheremetjew M."/>
            <person name="Finn R."/>
            <person name="Kale V."/>
            <person name="Holt S."/>
            <person name="Cochrane G."/>
            <person name="Meng A."/>
            <person name="Brown T."/>
            <person name="Cohen L."/>
        </authorList>
    </citation>
    <scope>NUCLEOTIDE SEQUENCE</scope>
</reference>
<keyword evidence="6" id="KW-0067">ATP-binding</keyword>
<evidence type="ECO:0000256" key="3">
    <source>
        <dbReference type="ARBA" id="ARBA00022679"/>
    </source>
</evidence>
<dbReference type="PANTHER" id="PTHR43509:SF1">
    <property type="entry name" value="SULFATE ADENYLYLTRANSFERASE"/>
    <property type="match status" value="1"/>
</dbReference>
<evidence type="ECO:0000256" key="2">
    <source>
        <dbReference type="ARBA" id="ARBA00012391"/>
    </source>
</evidence>
<dbReference type="InterPro" id="IPR002650">
    <property type="entry name" value="Sulphate_adenylyltransferase"/>
</dbReference>
<organism evidence="13">
    <name type="scientific">Noctiluca scintillans</name>
    <name type="common">Sea sparkle</name>
    <name type="synonym">Red tide dinoflagellate</name>
    <dbReference type="NCBI Taxonomy" id="2966"/>
    <lineage>
        <taxon>Eukaryota</taxon>
        <taxon>Sar</taxon>
        <taxon>Alveolata</taxon>
        <taxon>Dinophyceae</taxon>
        <taxon>Noctilucales</taxon>
        <taxon>Noctilucaceae</taxon>
        <taxon>Noctiluca</taxon>
    </lineage>
</organism>
<dbReference type="Gene3D" id="3.40.50.620">
    <property type="entry name" value="HUPs"/>
    <property type="match status" value="1"/>
</dbReference>
<dbReference type="InterPro" id="IPR015947">
    <property type="entry name" value="PUA-like_sf"/>
</dbReference>
<dbReference type="NCBIfam" id="TIGR00339">
    <property type="entry name" value="sopT"/>
    <property type="match status" value="1"/>
</dbReference>
<keyword evidence="10" id="KW-0732">Signal</keyword>
<evidence type="ECO:0000256" key="8">
    <source>
        <dbReference type="ARBA" id="ARBA00037980"/>
    </source>
</evidence>
<dbReference type="GO" id="GO:0004781">
    <property type="term" value="F:sulfate adenylyltransferase (ATP) activity"/>
    <property type="evidence" value="ECO:0007669"/>
    <property type="project" value="UniProtKB-EC"/>
</dbReference>
<evidence type="ECO:0000256" key="6">
    <source>
        <dbReference type="ARBA" id="ARBA00022840"/>
    </source>
</evidence>
<evidence type="ECO:0000256" key="1">
    <source>
        <dbReference type="ARBA" id="ARBA00005048"/>
    </source>
</evidence>
<evidence type="ECO:0000256" key="10">
    <source>
        <dbReference type="SAM" id="SignalP"/>
    </source>
</evidence>
<dbReference type="AlphaFoldDB" id="A0A7S0ZXZ3"/>
<protein>
    <recommendedName>
        <fullName evidence="2">sulfate adenylyltransferase</fullName>
        <ecNumber evidence="2">2.7.7.4</ecNumber>
    </recommendedName>
    <alternativeName>
        <fullName evidence="9">ATP-sulfurylase</fullName>
    </alternativeName>
    <alternativeName>
        <fullName evidence="7">Sulfate adenylate transferase</fullName>
    </alternativeName>
</protein>
<keyword evidence="4" id="KW-0548">Nucleotidyltransferase</keyword>
<dbReference type="SUPFAM" id="SSF88697">
    <property type="entry name" value="PUA domain-like"/>
    <property type="match status" value="1"/>
</dbReference>
<evidence type="ECO:0000259" key="12">
    <source>
        <dbReference type="Pfam" id="PF14306"/>
    </source>
</evidence>
<dbReference type="GO" id="GO:0005524">
    <property type="term" value="F:ATP binding"/>
    <property type="evidence" value="ECO:0007669"/>
    <property type="project" value="UniProtKB-KW"/>
</dbReference>
<feature type="chain" id="PRO_5031453405" description="sulfate adenylyltransferase" evidence="10">
    <location>
        <begin position="17"/>
        <end position="425"/>
    </location>
</feature>
<accession>A0A7S0ZXZ3</accession>
<comment type="pathway">
    <text evidence="1">Sulfur metabolism; hydrogen sulfide biosynthesis; sulfite from sulfate: step 1/3.</text>
</comment>
<evidence type="ECO:0000256" key="5">
    <source>
        <dbReference type="ARBA" id="ARBA00022741"/>
    </source>
</evidence>
<name>A0A7S0ZXZ3_NOCSC</name>
<proteinExistence type="inferred from homology"/>
<feature type="domain" description="Sulphate adenylyltransferase catalytic" evidence="11">
    <location>
        <begin position="199"/>
        <end position="418"/>
    </location>
</feature>
<dbReference type="Pfam" id="PF01747">
    <property type="entry name" value="ATP-sulfurylase"/>
    <property type="match status" value="1"/>
</dbReference>
<evidence type="ECO:0000259" key="11">
    <source>
        <dbReference type="Pfam" id="PF01747"/>
    </source>
</evidence>
<dbReference type="EMBL" id="HBFQ01015322">
    <property type="protein sequence ID" value="CAD8836260.1"/>
    <property type="molecule type" value="Transcribed_RNA"/>
</dbReference>
<evidence type="ECO:0000256" key="4">
    <source>
        <dbReference type="ARBA" id="ARBA00022695"/>
    </source>
</evidence>
<feature type="signal peptide" evidence="10">
    <location>
        <begin position="1"/>
        <end position="16"/>
    </location>
</feature>
<dbReference type="InterPro" id="IPR024951">
    <property type="entry name" value="Sulfurylase_cat_dom"/>
</dbReference>
<dbReference type="Gene3D" id="3.10.400.10">
    <property type="entry name" value="Sulfate adenylyltransferase"/>
    <property type="match status" value="1"/>
</dbReference>
<dbReference type="SUPFAM" id="SSF52374">
    <property type="entry name" value="Nucleotidylyl transferase"/>
    <property type="match status" value="1"/>
</dbReference>
<comment type="similarity">
    <text evidence="8">Belongs to the sulfate adenylyltransferase family.</text>
</comment>
<evidence type="ECO:0000256" key="7">
    <source>
        <dbReference type="ARBA" id="ARBA00031812"/>
    </source>
</evidence>
<keyword evidence="3" id="KW-0808">Transferase</keyword>
<gene>
    <name evidence="13" type="ORF">NSCI0253_LOCUS10608</name>
</gene>
<dbReference type="PANTHER" id="PTHR43509">
    <property type="match status" value="1"/>
</dbReference>
<dbReference type="InterPro" id="IPR025980">
    <property type="entry name" value="ATP-Sase_PUA-like_dom"/>
</dbReference>
<dbReference type="Pfam" id="PF14306">
    <property type="entry name" value="PUA_2"/>
    <property type="match status" value="1"/>
</dbReference>
<evidence type="ECO:0000256" key="9">
    <source>
        <dbReference type="ARBA" id="ARBA00041598"/>
    </source>
</evidence>
<feature type="domain" description="ATP-sulfurylase PUA-like" evidence="12">
    <location>
        <begin position="36"/>
        <end position="185"/>
    </location>
</feature>